<feature type="region of interest" description="Disordered" evidence="6">
    <location>
        <begin position="1"/>
        <end position="23"/>
    </location>
</feature>
<comment type="similarity">
    <text evidence="2">Belongs to the isochorismate synthase family.</text>
</comment>
<dbReference type="InterPro" id="IPR005801">
    <property type="entry name" value="ADC_synthase"/>
</dbReference>
<gene>
    <name evidence="8" type="ORF">MANAM107_06100</name>
</gene>
<evidence type="ECO:0000256" key="2">
    <source>
        <dbReference type="ARBA" id="ARBA00005297"/>
    </source>
</evidence>
<evidence type="ECO:0000259" key="7">
    <source>
        <dbReference type="Pfam" id="PF00425"/>
    </source>
</evidence>
<feature type="domain" description="Chorismate-utilising enzyme C-terminal" evidence="7">
    <location>
        <begin position="201"/>
        <end position="458"/>
    </location>
</feature>
<feature type="region of interest" description="Disordered" evidence="6">
    <location>
        <begin position="168"/>
        <end position="197"/>
    </location>
</feature>
<sequence length="470" mass="50034">MPRHRPQSRPRTTPPAPTLDAEACRSAPPRLSFLTRPLPEELLGTRSPDLLSLLEGRDDVTSWVHQGRGLIGLGRALTLTARGPQRIEALRSAWRAVVYASWWRDPLVRPGTGPVALGTLTFSPTSAQSSVLLIPHVLVGLDDQGAWATTAVPEGQEHPDLAALLPTLAPARPGAPPPSPSTQAHPQAQRHLRPRQGTLSAQQWQAAVIAAQERMRRGEADKVVLARDVLIDPPPTMTTGDLLARLGRAYPTCWTFAVDGMVGASPEMLVRLESRRLFSRVLAGTARLPRGMVPQQRAQAVTELAQWLRASGKNTREHALARASVLEALEPLCSVVEAQEPHVLELPNVLHLASDVRGVVAGDTGALSLVGALHPTAAVGGTPTAAATGIIESVEGMDRGRYAGPVGWVDWHGEGQWCIALRSAQLGAQPGGPLRAFGGCGIMPDSDPADELAETEAKMRPVLEALAALP</sequence>
<evidence type="ECO:0000256" key="6">
    <source>
        <dbReference type="SAM" id="MobiDB-lite"/>
    </source>
</evidence>
<dbReference type="InterPro" id="IPR015890">
    <property type="entry name" value="Chorismate_C"/>
</dbReference>
<dbReference type="SUPFAM" id="SSF56322">
    <property type="entry name" value="ADC synthase"/>
    <property type="match status" value="1"/>
</dbReference>
<name>A0ABN6K5Y7_9ACTO</name>
<dbReference type="Gene3D" id="3.60.120.10">
    <property type="entry name" value="Anthranilate synthase"/>
    <property type="match status" value="1"/>
</dbReference>
<dbReference type="Pfam" id="PF00425">
    <property type="entry name" value="Chorismate_bind"/>
    <property type="match status" value="1"/>
</dbReference>
<organism evidence="8 9">
    <name type="scientific">Actinomyces capricornis</name>
    <dbReference type="NCBI Taxonomy" id="2755559"/>
    <lineage>
        <taxon>Bacteria</taxon>
        <taxon>Bacillati</taxon>
        <taxon>Actinomycetota</taxon>
        <taxon>Actinomycetes</taxon>
        <taxon>Actinomycetales</taxon>
        <taxon>Actinomycetaceae</taxon>
        <taxon>Actinomyces</taxon>
    </lineage>
</organism>
<evidence type="ECO:0000313" key="9">
    <source>
        <dbReference type="Proteomes" id="UP000824496"/>
    </source>
</evidence>
<evidence type="ECO:0000256" key="3">
    <source>
        <dbReference type="ARBA" id="ARBA00012824"/>
    </source>
</evidence>
<dbReference type="PANTHER" id="PTHR42839:SF2">
    <property type="entry name" value="ISOCHORISMATE SYNTHASE ENTC"/>
    <property type="match status" value="1"/>
</dbReference>
<evidence type="ECO:0000256" key="1">
    <source>
        <dbReference type="ARBA" id="ARBA00000799"/>
    </source>
</evidence>
<dbReference type="NCBIfam" id="TIGR00543">
    <property type="entry name" value="isochor_syn"/>
    <property type="match status" value="1"/>
</dbReference>
<dbReference type="RefSeq" id="WP_223910940.1">
    <property type="nucleotide sequence ID" value="NZ_AP025017.1"/>
</dbReference>
<accession>A0ABN6K5Y7</accession>
<proteinExistence type="inferred from homology"/>
<evidence type="ECO:0000313" key="8">
    <source>
        <dbReference type="EMBL" id="BDA63776.1"/>
    </source>
</evidence>
<reference evidence="8 9" key="1">
    <citation type="submission" date="2021-08" db="EMBL/GenBank/DDBJ databases">
        <title>Whole genome sequence of novel Actinomyces species strain MAS-1.</title>
        <authorList>
            <person name="Saito M."/>
            <person name="Kuwahara N."/>
            <person name="Takizawa T."/>
            <person name="Gotouda H."/>
            <person name="Ochiai T."/>
        </authorList>
    </citation>
    <scope>NUCLEOTIDE SEQUENCE [LARGE SCALE GENOMIC DNA]</scope>
    <source>
        <strain evidence="8 9">MAS-1</strain>
    </source>
</reference>
<evidence type="ECO:0000256" key="4">
    <source>
        <dbReference type="ARBA" id="ARBA00023235"/>
    </source>
</evidence>
<dbReference type="PANTHER" id="PTHR42839">
    <property type="entry name" value="ISOCHORISMATE SYNTHASE ENTC"/>
    <property type="match status" value="1"/>
</dbReference>
<comment type="catalytic activity">
    <reaction evidence="1">
        <text>chorismate = isochorismate</text>
        <dbReference type="Rhea" id="RHEA:18985"/>
        <dbReference type="ChEBI" id="CHEBI:29748"/>
        <dbReference type="ChEBI" id="CHEBI:29780"/>
        <dbReference type="EC" id="5.4.4.2"/>
    </reaction>
</comment>
<evidence type="ECO:0000256" key="5">
    <source>
        <dbReference type="ARBA" id="ARBA00041564"/>
    </source>
</evidence>
<dbReference type="InterPro" id="IPR004561">
    <property type="entry name" value="IsoChor_synthase"/>
</dbReference>
<keyword evidence="4" id="KW-0413">Isomerase</keyword>
<dbReference type="EMBL" id="AP025017">
    <property type="protein sequence ID" value="BDA63776.1"/>
    <property type="molecule type" value="Genomic_DNA"/>
</dbReference>
<dbReference type="EC" id="5.4.4.2" evidence="3"/>
<dbReference type="Proteomes" id="UP000824496">
    <property type="component" value="Chromosome"/>
</dbReference>
<keyword evidence="9" id="KW-1185">Reference proteome</keyword>
<protein>
    <recommendedName>
        <fullName evidence="3">isochorismate synthase</fullName>
        <ecNumber evidence="3">5.4.4.2</ecNumber>
    </recommendedName>
    <alternativeName>
        <fullName evidence="5">Isochorismate mutase</fullName>
    </alternativeName>
</protein>